<protein>
    <recommendedName>
        <fullName evidence="3">DUF5667 domain-containing protein</fullName>
    </recommendedName>
</protein>
<feature type="compositionally biased region" description="Acidic residues" evidence="1">
    <location>
        <begin position="283"/>
        <end position="298"/>
    </location>
</feature>
<feature type="signal peptide" evidence="2">
    <location>
        <begin position="1"/>
        <end position="30"/>
    </location>
</feature>
<comment type="caution">
    <text evidence="4">The sequence shown here is derived from an EMBL/GenBank/DDBJ whole genome shotgun (WGS) entry which is preliminary data.</text>
</comment>
<organism evidence="4 5">
    <name type="scientific">Cohnella pontilimi</name>
    <dbReference type="NCBI Taxonomy" id="2564100"/>
    <lineage>
        <taxon>Bacteria</taxon>
        <taxon>Bacillati</taxon>
        <taxon>Bacillota</taxon>
        <taxon>Bacilli</taxon>
        <taxon>Bacillales</taxon>
        <taxon>Paenibacillaceae</taxon>
        <taxon>Cohnella</taxon>
    </lineage>
</organism>
<gene>
    <name evidence="4" type="ORF">E5161_05950</name>
</gene>
<keyword evidence="2" id="KW-0732">Signal</keyword>
<accession>A0A4U0FEQ3</accession>
<feature type="region of interest" description="Disordered" evidence="1">
    <location>
        <begin position="234"/>
        <end position="298"/>
    </location>
</feature>
<reference evidence="4 5" key="1">
    <citation type="submission" date="2019-04" db="EMBL/GenBank/DDBJ databases">
        <title>Cohnella sp. nov., isolated from soil.</title>
        <authorList>
            <person name="Kim W."/>
        </authorList>
    </citation>
    <scope>NUCLEOTIDE SEQUENCE [LARGE SCALE GENOMIC DNA]</scope>
    <source>
        <strain evidence="4 5">CAU 1483</strain>
    </source>
</reference>
<evidence type="ECO:0000256" key="2">
    <source>
        <dbReference type="SAM" id="SignalP"/>
    </source>
</evidence>
<dbReference type="RefSeq" id="WP_136776790.1">
    <property type="nucleotide sequence ID" value="NZ_SUPK01000002.1"/>
</dbReference>
<dbReference type="AlphaFoldDB" id="A0A4U0FEQ3"/>
<feature type="compositionally biased region" description="Basic and acidic residues" evidence="1">
    <location>
        <begin position="267"/>
        <end position="282"/>
    </location>
</feature>
<dbReference type="OrthoDB" id="2456753at2"/>
<feature type="domain" description="DUF5667" evidence="3">
    <location>
        <begin position="56"/>
        <end position="159"/>
    </location>
</feature>
<evidence type="ECO:0000313" key="4">
    <source>
        <dbReference type="EMBL" id="TJY43426.1"/>
    </source>
</evidence>
<dbReference type="EMBL" id="SUPK01000002">
    <property type="protein sequence ID" value="TJY43426.1"/>
    <property type="molecule type" value="Genomic_DNA"/>
</dbReference>
<feature type="compositionally biased region" description="Basic and acidic residues" evidence="1">
    <location>
        <begin position="234"/>
        <end position="260"/>
    </location>
</feature>
<evidence type="ECO:0000256" key="1">
    <source>
        <dbReference type="SAM" id="MobiDB-lite"/>
    </source>
</evidence>
<dbReference type="Proteomes" id="UP000309673">
    <property type="component" value="Unassembled WGS sequence"/>
</dbReference>
<feature type="chain" id="PRO_5020614865" description="DUF5667 domain-containing protein" evidence="2">
    <location>
        <begin position="31"/>
        <end position="298"/>
    </location>
</feature>
<keyword evidence="5" id="KW-1185">Reference proteome</keyword>
<dbReference type="InterPro" id="IPR043725">
    <property type="entry name" value="DUF5667"/>
</dbReference>
<evidence type="ECO:0000313" key="5">
    <source>
        <dbReference type="Proteomes" id="UP000309673"/>
    </source>
</evidence>
<evidence type="ECO:0000259" key="3">
    <source>
        <dbReference type="Pfam" id="PF18915"/>
    </source>
</evidence>
<proteinExistence type="predicted"/>
<dbReference type="Pfam" id="PF18915">
    <property type="entry name" value="DUF5667"/>
    <property type="match status" value="1"/>
</dbReference>
<name>A0A4U0FEQ3_9BACL</name>
<sequence>MKRRPIDKVILNGMLSGVLAMGIGTGSAFANGTQTTEPAASPAPVTVSQADAQKLILPGDFFYFLKTFVEKVEIVITTDDVQQAKLLKLITQKRIREADVLFERNEPNLAVVTLHRALDDQEQVMEDDQEDAESSVHQELADHYRSNLEALTFVLEKVKNPQAKAALARNIEKTKAKLALVTITVEKPGVVPATSVGVQVDIKPARTTNAAVDMEDDDHDDDKDSAEKALHEKLKQERKAAQEKAKQERKAAKEKAKQERIAAQAKAKLERKAAHESKKHDDCDEDDDHDDDHDDHDD</sequence>